<dbReference type="AlphaFoldDB" id="A0A8S1UU75"/>
<keyword evidence="1" id="KW-0812">Transmembrane</keyword>
<keyword evidence="3" id="KW-1185">Reference proteome</keyword>
<dbReference type="OMA" id="LIFKCEI"/>
<evidence type="ECO:0008006" key="4">
    <source>
        <dbReference type="Google" id="ProtNLM"/>
    </source>
</evidence>
<protein>
    <recommendedName>
        <fullName evidence="4">Transmembrane protein</fullName>
    </recommendedName>
</protein>
<comment type="caution">
    <text evidence="2">The sequence shown here is derived from an EMBL/GenBank/DDBJ whole genome shotgun (WGS) entry which is preliminary data.</text>
</comment>
<gene>
    <name evidence="2" type="ORF">POCTA_138.1.T0500280</name>
</gene>
<sequence>MIISLSCQILQCLIFLQMKCKFFQAIFLILLYQLFKKAMYQQILCSRNFYYGSTLSLNISPKLIFKCEITLYNICKDLLNLRKFLPFQGLQKAVILNGWDMAFKTLLYTRNIQTNNYLDIIQLITFILMKFYKQNTIYLTDFNLQ</sequence>
<proteinExistence type="predicted"/>
<dbReference type="EMBL" id="CAJJDP010000050">
    <property type="protein sequence ID" value="CAD8167797.1"/>
    <property type="molecule type" value="Genomic_DNA"/>
</dbReference>
<name>A0A8S1UU75_PAROT</name>
<accession>A0A8S1UU75</accession>
<organism evidence="2 3">
    <name type="scientific">Paramecium octaurelia</name>
    <dbReference type="NCBI Taxonomy" id="43137"/>
    <lineage>
        <taxon>Eukaryota</taxon>
        <taxon>Sar</taxon>
        <taxon>Alveolata</taxon>
        <taxon>Ciliophora</taxon>
        <taxon>Intramacronucleata</taxon>
        <taxon>Oligohymenophorea</taxon>
        <taxon>Peniculida</taxon>
        <taxon>Parameciidae</taxon>
        <taxon>Paramecium</taxon>
    </lineage>
</organism>
<evidence type="ECO:0000313" key="3">
    <source>
        <dbReference type="Proteomes" id="UP000683925"/>
    </source>
</evidence>
<feature type="transmembrane region" description="Helical" evidence="1">
    <location>
        <begin position="12"/>
        <end position="35"/>
    </location>
</feature>
<keyword evidence="1" id="KW-0472">Membrane</keyword>
<dbReference type="Proteomes" id="UP000683925">
    <property type="component" value="Unassembled WGS sequence"/>
</dbReference>
<reference evidence="2" key="1">
    <citation type="submission" date="2021-01" db="EMBL/GenBank/DDBJ databases">
        <authorList>
            <consortium name="Genoscope - CEA"/>
            <person name="William W."/>
        </authorList>
    </citation>
    <scope>NUCLEOTIDE SEQUENCE</scope>
</reference>
<evidence type="ECO:0000313" key="2">
    <source>
        <dbReference type="EMBL" id="CAD8167797.1"/>
    </source>
</evidence>
<keyword evidence="1" id="KW-1133">Transmembrane helix</keyword>
<evidence type="ECO:0000256" key="1">
    <source>
        <dbReference type="SAM" id="Phobius"/>
    </source>
</evidence>